<evidence type="ECO:0000313" key="2">
    <source>
        <dbReference type="EMBL" id="KAF0690480.1"/>
    </source>
</evidence>
<sequence length="205" mass="23124">MADVVRFVLILTRPTVVGKIRIGFPWHSRSTRQAAVRFANVFSEKVPCVWSVYQLCEMIADRDGDDAMKMKPVPPLLVAKYSRYIDNGDDDVDFHEVFCRTQRKADKRWPQPPACKISSTHSVSSATQQKNPLETIEEGDGDSSDDDSDLDDDGAMDTPASAAIIPWTTYPKRFRISLTSSRSAAYLYATCNASWTRCRHHRCSN</sequence>
<reference evidence="3 4" key="1">
    <citation type="submission" date="2019-03" db="EMBL/GenBank/DDBJ databases">
        <authorList>
            <person name="Gaulin E."/>
            <person name="Dumas B."/>
        </authorList>
    </citation>
    <scope>NUCLEOTIDE SEQUENCE [LARGE SCALE GENOMIC DNA]</scope>
    <source>
        <strain evidence="3">CBS 568.67</strain>
    </source>
</reference>
<evidence type="ECO:0000313" key="4">
    <source>
        <dbReference type="Proteomes" id="UP000332933"/>
    </source>
</evidence>
<dbReference type="AlphaFoldDB" id="A0A485LAW8"/>
<keyword evidence="4" id="KW-1185">Reference proteome</keyword>
<evidence type="ECO:0000256" key="1">
    <source>
        <dbReference type="SAM" id="MobiDB-lite"/>
    </source>
</evidence>
<proteinExistence type="predicted"/>
<dbReference type="Proteomes" id="UP000332933">
    <property type="component" value="Unassembled WGS sequence"/>
</dbReference>
<dbReference type="EMBL" id="VJMH01006377">
    <property type="protein sequence ID" value="KAF0690480.1"/>
    <property type="molecule type" value="Genomic_DNA"/>
</dbReference>
<name>A0A485LAW8_9STRA</name>
<protein>
    <submittedName>
        <fullName evidence="3">Aste57867_18136 protein</fullName>
    </submittedName>
</protein>
<feature type="compositionally biased region" description="Acidic residues" evidence="1">
    <location>
        <begin position="135"/>
        <end position="155"/>
    </location>
</feature>
<accession>A0A485LAW8</accession>
<evidence type="ECO:0000313" key="3">
    <source>
        <dbReference type="EMBL" id="VFT94874.1"/>
    </source>
</evidence>
<feature type="region of interest" description="Disordered" evidence="1">
    <location>
        <begin position="108"/>
        <end position="158"/>
    </location>
</feature>
<organism evidence="3 4">
    <name type="scientific">Aphanomyces stellatus</name>
    <dbReference type="NCBI Taxonomy" id="120398"/>
    <lineage>
        <taxon>Eukaryota</taxon>
        <taxon>Sar</taxon>
        <taxon>Stramenopiles</taxon>
        <taxon>Oomycota</taxon>
        <taxon>Saprolegniomycetes</taxon>
        <taxon>Saprolegniales</taxon>
        <taxon>Verrucalvaceae</taxon>
        <taxon>Aphanomyces</taxon>
    </lineage>
</organism>
<feature type="compositionally biased region" description="Polar residues" evidence="1">
    <location>
        <begin position="117"/>
        <end position="132"/>
    </location>
</feature>
<reference evidence="2" key="2">
    <citation type="submission" date="2019-06" db="EMBL/GenBank/DDBJ databases">
        <title>Genomics analysis of Aphanomyces spp. identifies a new class of oomycete effector associated with host adaptation.</title>
        <authorList>
            <person name="Gaulin E."/>
        </authorList>
    </citation>
    <scope>NUCLEOTIDE SEQUENCE</scope>
    <source>
        <strain evidence="2">CBS 578.67</strain>
    </source>
</reference>
<gene>
    <name evidence="3" type="primary">Aste57867_18136</name>
    <name evidence="2" type="ORF">As57867_018074</name>
    <name evidence="3" type="ORF">ASTE57867_18136</name>
</gene>
<dbReference type="EMBL" id="CAADRA010006398">
    <property type="protein sequence ID" value="VFT94874.1"/>
    <property type="molecule type" value="Genomic_DNA"/>
</dbReference>